<gene>
    <name evidence="3" type="ORF">FB388_1379</name>
</gene>
<feature type="transmembrane region" description="Helical" evidence="2">
    <location>
        <begin position="57"/>
        <end position="80"/>
    </location>
</feature>
<dbReference type="EMBL" id="VFPH01000001">
    <property type="protein sequence ID" value="TQM44020.1"/>
    <property type="molecule type" value="Genomic_DNA"/>
</dbReference>
<feature type="compositionally biased region" description="Pro residues" evidence="1">
    <location>
        <begin position="1"/>
        <end position="19"/>
    </location>
</feature>
<organism evidence="3 4">
    <name type="scientific">Pseudonocardia cypriaca</name>
    <dbReference type="NCBI Taxonomy" id="882449"/>
    <lineage>
        <taxon>Bacteria</taxon>
        <taxon>Bacillati</taxon>
        <taxon>Actinomycetota</taxon>
        <taxon>Actinomycetes</taxon>
        <taxon>Pseudonocardiales</taxon>
        <taxon>Pseudonocardiaceae</taxon>
        <taxon>Pseudonocardia</taxon>
    </lineage>
</organism>
<proteinExistence type="predicted"/>
<sequence>MPGAPPYPEAPEHAPPPVGQPARRTRFVTALGAAAVWAGVNVVLVLAVAGAPPGAAALGQLIGALIIPTLLAAVAVRAIARRRAWAFWLLVLLAAPFFWVLRAVFIALPPS</sequence>
<comment type="caution">
    <text evidence="3">The sequence shown here is derived from an EMBL/GenBank/DDBJ whole genome shotgun (WGS) entry which is preliminary data.</text>
</comment>
<keyword evidence="2" id="KW-1133">Transmembrane helix</keyword>
<keyword evidence="4" id="KW-1185">Reference proteome</keyword>
<evidence type="ECO:0000256" key="1">
    <source>
        <dbReference type="SAM" id="MobiDB-lite"/>
    </source>
</evidence>
<keyword evidence="2" id="KW-0472">Membrane</keyword>
<reference evidence="3 4" key="1">
    <citation type="submission" date="2019-06" db="EMBL/GenBank/DDBJ databases">
        <title>Sequencing the genomes of 1000 actinobacteria strains.</title>
        <authorList>
            <person name="Klenk H.-P."/>
        </authorList>
    </citation>
    <scope>NUCLEOTIDE SEQUENCE [LARGE SCALE GENOMIC DNA]</scope>
    <source>
        <strain evidence="3 4">DSM 45511</strain>
    </source>
</reference>
<evidence type="ECO:0000313" key="4">
    <source>
        <dbReference type="Proteomes" id="UP000319818"/>
    </source>
</evidence>
<evidence type="ECO:0000256" key="2">
    <source>
        <dbReference type="SAM" id="Phobius"/>
    </source>
</evidence>
<keyword evidence="2" id="KW-0812">Transmembrane</keyword>
<name>A0A543GD73_9PSEU</name>
<dbReference type="Proteomes" id="UP000319818">
    <property type="component" value="Unassembled WGS sequence"/>
</dbReference>
<feature type="transmembrane region" description="Helical" evidence="2">
    <location>
        <begin position="87"/>
        <end position="108"/>
    </location>
</feature>
<dbReference type="AlphaFoldDB" id="A0A543GD73"/>
<protein>
    <submittedName>
        <fullName evidence="3">Uncharacterized protein</fullName>
    </submittedName>
</protein>
<evidence type="ECO:0000313" key="3">
    <source>
        <dbReference type="EMBL" id="TQM44020.1"/>
    </source>
</evidence>
<feature type="region of interest" description="Disordered" evidence="1">
    <location>
        <begin position="1"/>
        <end position="20"/>
    </location>
</feature>
<accession>A0A543GD73</accession>
<feature type="transmembrane region" description="Helical" evidence="2">
    <location>
        <begin position="27"/>
        <end position="51"/>
    </location>
</feature>